<organism evidence="2 3">
    <name type="scientific">Bordetella ansorpii</name>
    <dbReference type="NCBI Taxonomy" id="288768"/>
    <lineage>
        <taxon>Bacteria</taxon>
        <taxon>Pseudomonadati</taxon>
        <taxon>Pseudomonadota</taxon>
        <taxon>Betaproteobacteria</taxon>
        <taxon>Burkholderiales</taxon>
        <taxon>Alcaligenaceae</taxon>
        <taxon>Bordetella</taxon>
    </lineage>
</organism>
<feature type="region of interest" description="Disordered" evidence="1">
    <location>
        <begin position="119"/>
        <end position="139"/>
    </location>
</feature>
<reference evidence="2 3" key="1">
    <citation type="submission" date="2016-03" db="EMBL/GenBank/DDBJ databases">
        <authorList>
            <consortium name="Pathogen Informatics"/>
        </authorList>
    </citation>
    <scope>NUCLEOTIDE SEQUENCE [LARGE SCALE GENOMIC DNA]</scope>
    <source>
        <strain evidence="2 3">NCTC13364</strain>
    </source>
</reference>
<protein>
    <recommendedName>
        <fullName evidence="4">DUF3318 domain-containing protein</fullName>
    </recommendedName>
</protein>
<gene>
    <name evidence="2" type="ORF">SAMEA1982600_00816</name>
</gene>
<proteinExistence type="predicted"/>
<accession>A0A157LLG9</accession>
<evidence type="ECO:0000313" key="3">
    <source>
        <dbReference type="Proteomes" id="UP000077037"/>
    </source>
</evidence>
<dbReference type="EMBL" id="FKBS01000007">
    <property type="protein sequence ID" value="SAH97605.1"/>
    <property type="molecule type" value="Genomic_DNA"/>
</dbReference>
<feature type="compositionally biased region" description="Low complexity" evidence="1">
    <location>
        <begin position="128"/>
        <end position="139"/>
    </location>
</feature>
<sequence length="139" mass="14684">MARITPAVERQVRIEMLRARAALERETLAQRLIETGHDLAPSNLIRSLLPSSVAGLVSGGGAKTGASLLWQAVSLARRYPIVSSTVSSVLLGGGKRRGLLKVAGAGLAGWQLFKAWRASKKDDEAARDPAAAPPARHGK</sequence>
<evidence type="ECO:0000256" key="1">
    <source>
        <dbReference type="SAM" id="MobiDB-lite"/>
    </source>
</evidence>
<dbReference type="RefSeq" id="WP_066408507.1">
    <property type="nucleotide sequence ID" value="NZ_FKBS01000007.1"/>
</dbReference>
<name>A0A157LLG9_9BORD</name>
<dbReference type="AlphaFoldDB" id="A0A157LLG9"/>
<evidence type="ECO:0000313" key="2">
    <source>
        <dbReference type="EMBL" id="SAH97605.1"/>
    </source>
</evidence>
<evidence type="ECO:0008006" key="4">
    <source>
        <dbReference type="Google" id="ProtNLM"/>
    </source>
</evidence>
<dbReference type="Proteomes" id="UP000077037">
    <property type="component" value="Unassembled WGS sequence"/>
</dbReference>